<protein>
    <recommendedName>
        <fullName evidence="3">Calponin-homology (CH) domain-containing protein</fullName>
    </recommendedName>
</protein>
<dbReference type="SUPFAM" id="SSF47576">
    <property type="entry name" value="Calponin-homology domain, CH-domain"/>
    <property type="match status" value="1"/>
</dbReference>
<evidence type="ECO:0008006" key="3">
    <source>
        <dbReference type="Google" id="ProtNLM"/>
    </source>
</evidence>
<dbReference type="InterPro" id="IPR027328">
    <property type="entry name" value="MAPRE"/>
</dbReference>
<sequence>MSATHPAFFLGRAELLGSIACQMMDALHPGVVPLKKVDFNAKDEYSMINNYKVLQEVFNKVNVDKYIEVGQPPRPSLGPPFELDH</sequence>
<evidence type="ECO:0000313" key="2">
    <source>
        <dbReference type="Proteomes" id="UP000485058"/>
    </source>
</evidence>
<dbReference type="PANTHER" id="PTHR10623">
    <property type="entry name" value="MICROTUBULE-ASSOCIATED PROTEIN RP/EB FAMILY MEMBER"/>
    <property type="match status" value="1"/>
</dbReference>
<accession>A0A6A0A5Z4</accession>
<dbReference type="GO" id="GO:0008017">
    <property type="term" value="F:microtubule binding"/>
    <property type="evidence" value="ECO:0007669"/>
    <property type="project" value="InterPro"/>
</dbReference>
<organism evidence="1 2">
    <name type="scientific">Haematococcus lacustris</name>
    <name type="common">Green alga</name>
    <name type="synonym">Haematococcus pluvialis</name>
    <dbReference type="NCBI Taxonomy" id="44745"/>
    <lineage>
        <taxon>Eukaryota</taxon>
        <taxon>Viridiplantae</taxon>
        <taxon>Chlorophyta</taxon>
        <taxon>core chlorophytes</taxon>
        <taxon>Chlorophyceae</taxon>
        <taxon>CS clade</taxon>
        <taxon>Chlamydomonadales</taxon>
        <taxon>Haematococcaceae</taxon>
        <taxon>Haematococcus</taxon>
    </lineage>
</organism>
<proteinExistence type="predicted"/>
<dbReference type="Proteomes" id="UP000485058">
    <property type="component" value="Unassembled WGS sequence"/>
</dbReference>
<gene>
    <name evidence="1" type="ORF">HaLaN_26328</name>
</gene>
<dbReference type="Gene3D" id="1.10.418.10">
    <property type="entry name" value="Calponin-like domain"/>
    <property type="match status" value="1"/>
</dbReference>
<dbReference type="EMBL" id="BLLF01003677">
    <property type="protein sequence ID" value="GFH27933.1"/>
    <property type="molecule type" value="Genomic_DNA"/>
</dbReference>
<dbReference type="InterPro" id="IPR036872">
    <property type="entry name" value="CH_dom_sf"/>
</dbReference>
<name>A0A6A0A5Z4_HAELA</name>
<evidence type="ECO:0000313" key="1">
    <source>
        <dbReference type="EMBL" id="GFH27933.1"/>
    </source>
</evidence>
<dbReference type="AlphaFoldDB" id="A0A6A0A5Z4"/>
<comment type="caution">
    <text evidence="1">The sequence shown here is derived from an EMBL/GenBank/DDBJ whole genome shotgun (WGS) entry which is preliminary data.</text>
</comment>
<keyword evidence="2" id="KW-1185">Reference proteome</keyword>
<reference evidence="1 2" key="1">
    <citation type="submission" date="2020-02" db="EMBL/GenBank/DDBJ databases">
        <title>Draft genome sequence of Haematococcus lacustris strain NIES-144.</title>
        <authorList>
            <person name="Morimoto D."/>
            <person name="Nakagawa S."/>
            <person name="Yoshida T."/>
            <person name="Sawayama S."/>
        </authorList>
    </citation>
    <scope>NUCLEOTIDE SEQUENCE [LARGE SCALE GENOMIC DNA]</scope>
    <source>
        <strain evidence="1 2">NIES-144</strain>
    </source>
</reference>